<dbReference type="InterPro" id="IPR027266">
    <property type="entry name" value="TrmE/GcvT-like"/>
</dbReference>
<evidence type="ECO:0000313" key="7">
    <source>
        <dbReference type="Proteomes" id="UP000184074"/>
    </source>
</evidence>
<keyword evidence="7" id="KW-1185">Reference proteome</keyword>
<reference evidence="6 7" key="1">
    <citation type="submission" date="2016-11" db="EMBL/GenBank/DDBJ databases">
        <authorList>
            <person name="Jaros S."/>
            <person name="Januszkiewicz K."/>
            <person name="Wedrychowicz H."/>
        </authorList>
    </citation>
    <scope>NUCLEOTIDE SEQUENCE [LARGE SCALE GENOMIC DNA]</scope>
    <source>
        <strain evidence="6 7">DSM 28715</strain>
    </source>
</reference>
<feature type="domain" description="GCVT N-terminal" evidence="3">
    <location>
        <begin position="553"/>
        <end position="814"/>
    </location>
</feature>
<dbReference type="PANTHER" id="PTHR43757">
    <property type="entry name" value="AMINOMETHYLTRANSFERASE"/>
    <property type="match status" value="1"/>
</dbReference>
<dbReference type="InterPro" id="IPR041117">
    <property type="entry name" value="SoxA_A3"/>
</dbReference>
<dbReference type="Pfam" id="PF12831">
    <property type="entry name" value="FAD_oxidored"/>
    <property type="match status" value="1"/>
</dbReference>
<feature type="domain" description="SoxA A3" evidence="5">
    <location>
        <begin position="453"/>
        <end position="534"/>
    </location>
</feature>
<dbReference type="GO" id="GO:0016491">
    <property type="term" value="F:oxidoreductase activity"/>
    <property type="evidence" value="ECO:0007669"/>
    <property type="project" value="UniProtKB-KW"/>
</dbReference>
<dbReference type="EMBL" id="FQXB01000006">
    <property type="protein sequence ID" value="SHH36553.1"/>
    <property type="molecule type" value="Genomic_DNA"/>
</dbReference>
<dbReference type="InterPro" id="IPR028896">
    <property type="entry name" value="GcvT/YgfZ/DmdA"/>
</dbReference>
<dbReference type="Pfam" id="PF13510">
    <property type="entry name" value="Fer2_4"/>
    <property type="match status" value="1"/>
</dbReference>
<comment type="similarity">
    <text evidence="1">Belongs to the GcvT family.</text>
</comment>
<name>A0A1M5SF92_9RHOB</name>
<proteinExistence type="inferred from homology"/>
<evidence type="ECO:0000256" key="2">
    <source>
        <dbReference type="ARBA" id="ARBA00023002"/>
    </source>
</evidence>
<accession>A0A1M5SF92</accession>
<organism evidence="6 7">
    <name type="scientific">Cognatiyoonia sediminum</name>
    <dbReference type="NCBI Taxonomy" id="1508389"/>
    <lineage>
        <taxon>Bacteria</taxon>
        <taxon>Pseudomonadati</taxon>
        <taxon>Pseudomonadota</taxon>
        <taxon>Alphaproteobacteria</taxon>
        <taxon>Rhodobacterales</taxon>
        <taxon>Paracoccaceae</taxon>
        <taxon>Cognatiyoonia</taxon>
    </lineage>
</organism>
<dbReference type="Gene3D" id="3.10.20.440">
    <property type="entry name" value="2Fe-2S iron-sulphur cluster binding domain, sarcosine oxidase, alpha subunit, N-terminal domain"/>
    <property type="match status" value="1"/>
</dbReference>
<sequence length="930" mass="100888">MTTRRLNSGGLIDRSKPISFWFDGKTYEGFEGDTLASALLANGVSIVGRSFKYHRPRGVWSAWVDEPNAIMNIRLNGKEQPNCLATTTYIEEGMAARSVNAFPTAKYDIKGGLDLFHRFLGAGFYYKTFIWPDWHLFEPAIRKMAGLGAVDREVLEDFQSAQNHAKCDVLVVGGGAAGLTAARAAAEAGKDVVLVDDQRVLGGSLYRCGATADIDPDEWVAAQKTAIENAGGRILTHTTAYGVYDHGLVALVQSQGFGRAPALWRMRAGQVIMATGALDRPITFAKNDLPGTMSLNAAGEYLARYGVMAANKPLVMRNNSHASATIENLRAAGSKVEEIDHVDGITNQGRKHTTGLRIGKDQIDADGVLVSGGLTPLVHLWRHAGGKLDWCETRQAFVPKPATDAMIAIGAANGTYDLAQAIEEAEAAGKGTPIDRPSTTYTTTLIDTKPHSKGRQWIDFQHDVTLKDIEVAARENYVSVEHLKRYTTLGMAFDQGKTSNMAGLTAMAALRGKPIPQVGTTTFRPPFVPVPLEIYHGAKTKQLWSPVKRLPLEDKHRDLDAAFCEYGGWLRPGWYGSGDRDATIQKEAKAARDTAGIFDGSTLGKIEVMGPDAEAFLNFVYYNTIKSLKPGGIRYGFMLTEGGIVYDDGVVTRVDQNRFIVSCSSSHVDGVRTHLEAWRQDGNDPDRIFVHDQTTAWATVTVTGPKARDVLSSLDTTIDLAPDAFPHMTFREGTMGAIPLRIARVSFSGDLSYEVSVPTGHAETLWNAITAAGKEQGVSPIGLEAMSILRAEKGFIIIGKDTDGETMPHDLGFTIPRAKKKAAFIGDRSLHTEKANADDRKVLVGLSVPDGEPPLATGAHAFTETPTRRSLGYVTSSYQSPNVGPIALAIIEAPHAKVGDTIKIWHKEEVREVTICDPCRFDSEGGRLHA</sequence>
<dbReference type="SUPFAM" id="SSF51905">
    <property type="entry name" value="FAD/NAD(P)-binding domain"/>
    <property type="match status" value="1"/>
</dbReference>
<dbReference type="InterPro" id="IPR029043">
    <property type="entry name" value="GcvT/YgfZ_C"/>
</dbReference>
<dbReference type="AlphaFoldDB" id="A0A1M5SF92"/>
<dbReference type="SUPFAM" id="SSF103025">
    <property type="entry name" value="Folate-binding domain"/>
    <property type="match status" value="1"/>
</dbReference>
<evidence type="ECO:0000256" key="1">
    <source>
        <dbReference type="ARBA" id="ARBA00008609"/>
    </source>
</evidence>
<dbReference type="InterPro" id="IPR013977">
    <property type="entry name" value="GcvT_C"/>
</dbReference>
<dbReference type="PRINTS" id="PR00469">
    <property type="entry name" value="PNDRDTASEII"/>
</dbReference>
<evidence type="ECO:0000259" key="5">
    <source>
        <dbReference type="Pfam" id="PF17806"/>
    </source>
</evidence>
<dbReference type="Pfam" id="PF08669">
    <property type="entry name" value="GCV_T_C"/>
    <property type="match status" value="1"/>
</dbReference>
<evidence type="ECO:0000313" key="6">
    <source>
        <dbReference type="EMBL" id="SHH36553.1"/>
    </source>
</evidence>
<dbReference type="PANTHER" id="PTHR43757:SF2">
    <property type="entry name" value="AMINOMETHYLTRANSFERASE, MITOCHONDRIAL"/>
    <property type="match status" value="1"/>
</dbReference>
<dbReference type="Pfam" id="PF01571">
    <property type="entry name" value="GCV_T"/>
    <property type="match status" value="1"/>
</dbReference>
<evidence type="ECO:0000259" key="3">
    <source>
        <dbReference type="Pfam" id="PF01571"/>
    </source>
</evidence>
<dbReference type="Pfam" id="PF17806">
    <property type="entry name" value="SO_alpha_A3"/>
    <property type="match status" value="1"/>
</dbReference>
<dbReference type="InterPro" id="IPR042204">
    <property type="entry name" value="2Fe-2S-bd_N"/>
</dbReference>
<dbReference type="InterPro" id="IPR006222">
    <property type="entry name" value="GCVT_N"/>
</dbReference>
<dbReference type="InterPro" id="IPR036188">
    <property type="entry name" value="FAD/NAD-bd_sf"/>
</dbReference>
<evidence type="ECO:0000259" key="4">
    <source>
        <dbReference type="Pfam" id="PF08669"/>
    </source>
</evidence>
<gene>
    <name evidence="6" type="ORF">SAMN05444003_2911</name>
</gene>
<dbReference type="OrthoDB" id="5287468at2"/>
<keyword evidence="2" id="KW-0560">Oxidoreductase</keyword>
<dbReference type="STRING" id="1508389.SAMN05444003_2911"/>
<dbReference type="Gene3D" id="3.30.1360.120">
    <property type="entry name" value="Probable tRNA modification gtpase trme, domain 1"/>
    <property type="match status" value="1"/>
</dbReference>
<dbReference type="RefSeq" id="WP_072902304.1">
    <property type="nucleotide sequence ID" value="NZ_FQXB01000006.1"/>
</dbReference>
<dbReference type="SUPFAM" id="SSF101790">
    <property type="entry name" value="Aminomethyltransferase beta-barrel domain"/>
    <property type="match status" value="1"/>
</dbReference>
<dbReference type="PRINTS" id="PR00368">
    <property type="entry name" value="FADPNR"/>
</dbReference>
<dbReference type="Proteomes" id="UP000184074">
    <property type="component" value="Unassembled WGS sequence"/>
</dbReference>
<protein>
    <submittedName>
        <fullName evidence="6">Sarcosine oxidase subunit alpha</fullName>
    </submittedName>
</protein>
<feature type="domain" description="Aminomethyltransferase C-terminal" evidence="4">
    <location>
        <begin position="841"/>
        <end position="922"/>
    </location>
</feature>
<dbReference type="Gene3D" id="3.50.50.60">
    <property type="entry name" value="FAD/NAD(P)-binding domain"/>
    <property type="match status" value="1"/>
</dbReference>